<reference evidence="3 4" key="1">
    <citation type="submission" date="2019-08" db="EMBL/GenBank/DDBJ databases">
        <title>Deep-cultivation of Planctomycetes and their phenomic and genomic characterization uncovers novel biology.</title>
        <authorList>
            <person name="Wiegand S."/>
            <person name="Jogler M."/>
            <person name="Boedeker C."/>
            <person name="Pinto D."/>
            <person name="Vollmers J."/>
            <person name="Rivas-Marin E."/>
            <person name="Kohn T."/>
            <person name="Peeters S.H."/>
            <person name="Heuer A."/>
            <person name="Rast P."/>
            <person name="Oberbeckmann S."/>
            <person name="Bunk B."/>
            <person name="Jeske O."/>
            <person name="Meyerdierks A."/>
            <person name="Storesund J.E."/>
            <person name="Kallscheuer N."/>
            <person name="Luecker S."/>
            <person name="Lage O.M."/>
            <person name="Pohl T."/>
            <person name="Merkel B.J."/>
            <person name="Hornburger P."/>
            <person name="Mueller R.-W."/>
            <person name="Bruemmer F."/>
            <person name="Labrenz M."/>
            <person name="Spormann A.M."/>
            <person name="Op den Camp H."/>
            <person name="Overmann J."/>
            <person name="Amann R."/>
            <person name="Jetten M.S.M."/>
            <person name="Mascher T."/>
            <person name="Medema M.H."/>
            <person name="Devos D.P."/>
            <person name="Kaster A.-K."/>
            <person name="Ovreas L."/>
            <person name="Rohde M."/>
            <person name="Galperin M.Y."/>
            <person name="Jogler C."/>
        </authorList>
    </citation>
    <scope>NUCLEOTIDE SEQUENCE [LARGE SCALE GENOMIC DNA]</scope>
    <source>
        <strain evidence="3 4">UC8</strain>
    </source>
</reference>
<dbReference type="Gene3D" id="3.50.50.60">
    <property type="entry name" value="FAD/NAD(P)-binding domain"/>
    <property type="match status" value="1"/>
</dbReference>
<dbReference type="PANTHER" id="PTHR40254">
    <property type="entry name" value="BLR0577 PROTEIN"/>
    <property type="match status" value="1"/>
</dbReference>
<dbReference type="InterPro" id="IPR038732">
    <property type="entry name" value="HpyO/CreE_NAD-binding"/>
</dbReference>
<dbReference type="SUPFAM" id="SSF51905">
    <property type="entry name" value="FAD/NAD(P)-binding domain"/>
    <property type="match status" value="1"/>
</dbReference>
<dbReference type="RefSeq" id="WP_084426196.1">
    <property type="nucleotide sequence ID" value="NZ_CP042914.1"/>
</dbReference>
<dbReference type="InterPro" id="IPR052189">
    <property type="entry name" value="L-asp_N-monooxygenase_NS-form"/>
</dbReference>
<name>A0A5B9QU75_9BACT</name>
<accession>A0A5B9QU75</accession>
<feature type="domain" description="FAD-dependent urate hydroxylase HpyO/Asp monooxygenase CreE-like FAD/NAD(P)-binding" evidence="2">
    <location>
        <begin position="25"/>
        <end position="191"/>
    </location>
</feature>
<evidence type="ECO:0000313" key="3">
    <source>
        <dbReference type="EMBL" id="QEG40955.1"/>
    </source>
</evidence>
<dbReference type="AlphaFoldDB" id="A0A5B9QU75"/>
<evidence type="ECO:0000259" key="2">
    <source>
        <dbReference type="Pfam" id="PF13454"/>
    </source>
</evidence>
<protein>
    <recommendedName>
        <fullName evidence="2">FAD-dependent urate hydroxylase HpyO/Asp monooxygenase CreE-like FAD/NAD(P)-binding domain-containing protein</fullName>
    </recommendedName>
</protein>
<dbReference type="Pfam" id="PF13454">
    <property type="entry name" value="NAD_binding_9"/>
    <property type="match status" value="1"/>
</dbReference>
<evidence type="ECO:0000256" key="1">
    <source>
        <dbReference type="SAM" id="MobiDB-lite"/>
    </source>
</evidence>
<proteinExistence type="predicted"/>
<feature type="compositionally biased region" description="Polar residues" evidence="1">
    <location>
        <begin position="1"/>
        <end position="15"/>
    </location>
</feature>
<dbReference type="EMBL" id="CP042914">
    <property type="protein sequence ID" value="QEG40955.1"/>
    <property type="molecule type" value="Genomic_DNA"/>
</dbReference>
<gene>
    <name evidence="3" type="ORF">UC8_29730</name>
</gene>
<feature type="region of interest" description="Disordered" evidence="1">
    <location>
        <begin position="1"/>
        <end position="20"/>
    </location>
</feature>
<dbReference type="InterPro" id="IPR036188">
    <property type="entry name" value="FAD/NAD-bd_sf"/>
</dbReference>
<keyword evidence="4" id="KW-1185">Reference proteome</keyword>
<dbReference type="KEGG" id="rul:UC8_29730"/>
<organism evidence="3 4">
    <name type="scientific">Roseimaritima ulvae</name>
    <dbReference type="NCBI Taxonomy" id="980254"/>
    <lineage>
        <taxon>Bacteria</taxon>
        <taxon>Pseudomonadati</taxon>
        <taxon>Planctomycetota</taxon>
        <taxon>Planctomycetia</taxon>
        <taxon>Pirellulales</taxon>
        <taxon>Pirellulaceae</taxon>
        <taxon>Roseimaritima</taxon>
    </lineage>
</organism>
<evidence type="ECO:0000313" key="4">
    <source>
        <dbReference type="Proteomes" id="UP000325286"/>
    </source>
</evidence>
<sequence length="541" mass="59786">MSSAELASSVKTPCSSGHAPQRSLAIVGGGPRGLYCLESLARLARERASLPRLCITIFEPAPTLGAGTVYEPTQPHYLRMNFAAKHINAWPPMSSAADEVSDPARPSLLQWLATRNGTRTDRNATLPRAVVGDYLHDCYQRVARSLPANIALRIERVRVNSLRRRGMTWELTTDRQTVHRFDEVLLTVGHQGWRDDPDRIYPVTTQLSQQRVPPAATVVVRGFALTWIDATLSLTEGRGGRFYPRSAGFRYERSGAEPARIVPTSRSFRPLLAKPDDGKTLHLQTCHSIWRPARQWIDSLVKPKSGFDFMYSLWPIVLNAASQALEHLDAADDVEGWMHNWVSGPMSAAEAESQMRTSFAVAQGQLRPGPAWALGESWRQLYPSLVNRISHGGLAAESWPAFRLVARELERIAFGPPADNLGRILALIDAGIVDLSGTYSDSAEVRRLNAVIAAPDDSPKHSPIEQLLQQGVIHRIPGGQGIDVDRCGRPLDRDGRPIDGLAILGRPTEDCILGNDTLSRTLHQHPERWATSVARRLLTSR</sequence>
<dbReference type="PANTHER" id="PTHR40254:SF1">
    <property type="entry name" value="BLR0577 PROTEIN"/>
    <property type="match status" value="1"/>
</dbReference>
<dbReference type="OrthoDB" id="6309046at2"/>
<dbReference type="Proteomes" id="UP000325286">
    <property type="component" value="Chromosome"/>
</dbReference>